<organism evidence="2 3">
    <name type="scientific">Hyaloperonospora arabidopsidis (strain Emoy2)</name>
    <name type="common">Downy mildew agent</name>
    <name type="synonym">Peronospora arabidopsidis</name>
    <dbReference type="NCBI Taxonomy" id="559515"/>
    <lineage>
        <taxon>Eukaryota</taxon>
        <taxon>Sar</taxon>
        <taxon>Stramenopiles</taxon>
        <taxon>Oomycota</taxon>
        <taxon>Peronosporomycetes</taxon>
        <taxon>Peronosporales</taxon>
        <taxon>Peronosporaceae</taxon>
        <taxon>Hyaloperonospora</taxon>
    </lineage>
</organism>
<reference evidence="3" key="1">
    <citation type="journal article" date="2010" name="Science">
        <title>Signatures of adaptation to obligate biotrophy in the Hyaloperonospora arabidopsidis genome.</title>
        <authorList>
            <person name="Baxter L."/>
            <person name="Tripathy S."/>
            <person name="Ishaque N."/>
            <person name="Boot N."/>
            <person name="Cabral A."/>
            <person name="Kemen E."/>
            <person name="Thines M."/>
            <person name="Ah-Fong A."/>
            <person name="Anderson R."/>
            <person name="Badejoko W."/>
            <person name="Bittner-Eddy P."/>
            <person name="Boore J.L."/>
            <person name="Chibucos M.C."/>
            <person name="Coates M."/>
            <person name="Dehal P."/>
            <person name="Delehaunty K."/>
            <person name="Dong S."/>
            <person name="Downton P."/>
            <person name="Dumas B."/>
            <person name="Fabro G."/>
            <person name="Fronick C."/>
            <person name="Fuerstenberg S.I."/>
            <person name="Fulton L."/>
            <person name="Gaulin E."/>
            <person name="Govers F."/>
            <person name="Hughes L."/>
            <person name="Humphray S."/>
            <person name="Jiang R.H."/>
            <person name="Judelson H."/>
            <person name="Kamoun S."/>
            <person name="Kyung K."/>
            <person name="Meijer H."/>
            <person name="Minx P."/>
            <person name="Morris P."/>
            <person name="Nelson J."/>
            <person name="Phuntumart V."/>
            <person name="Qutob D."/>
            <person name="Rehmany A."/>
            <person name="Rougon-Cardoso A."/>
            <person name="Ryden P."/>
            <person name="Torto-Alalibo T."/>
            <person name="Studholme D."/>
            <person name="Wang Y."/>
            <person name="Win J."/>
            <person name="Wood J."/>
            <person name="Clifton S.W."/>
            <person name="Rogers J."/>
            <person name="Van den Ackerveken G."/>
            <person name="Jones J.D."/>
            <person name="McDowell J.M."/>
            <person name="Beynon J."/>
            <person name="Tyler B.M."/>
        </authorList>
    </citation>
    <scope>NUCLEOTIDE SEQUENCE [LARGE SCALE GENOMIC DNA]</scope>
    <source>
        <strain evidence="3">Emoy2</strain>
    </source>
</reference>
<feature type="transmembrane region" description="Helical" evidence="1">
    <location>
        <begin position="30"/>
        <end position="51"/>
    </location>
</feature>
<dbReference type="EMBL" id="JH598059">
    <property type="status" value="NOT_ANNOTATED_CDS"/>
    <property type="molecule type" value="Genomic_DNA"/>
</dbReference>
<feature type="transmembrane region" description="Helical" evidence="1">
    <location>
        <begin position="72"/>
        <end position="94"/>
    </location>
</feature>
<proteinExistence type="predicted"/>
<name>M4BZF6_HYAAE</name>
<evidence type="ECO:0000313" key="2">
    <source>
        <dbReference type="EnsemblProtists" id="HpaP811979"/>
    </source>
</evidence>
<dbReference type="EnsemblProtists" id="HpaT811979">
    <property type="protein sequence ID" value="HpaP811979"/>
    <property type="gene ID" value="HpaG811979"/>
</dbReference>
<dbReference type="HOGENOM" id="CLU_1411253_0_0_1"/>
<keyword evidence="1" id="KW-0472">Membrane</keyword>
<keyword evidence="3" id="KW-1185">Reference proteome</keyword>
<sequence>MVHSSFVSSKRGLEGDQPESLIVVFLRDAFLRQTIHLFCGYPLICGYPLVLRRVACFFRTPPLHFCLDTLKFRFFFALPILNCAGYPLVLIITWTTVVTRRAMVFDLLQAGSFGSQKESVDTVKKYAIGQAFVISVLCSNLRGTKCVSFCCTETNTGLLDTGNRKSVPRPCNTVRLQRWLLLRAHYRARNPRT</sequence>
<keyword evidence="1" id="KW-0812">Transmembrane</keyword>
<dbReference type="InParanoid" id="M4BZF6"/>
<protein>
    <submittedName>
        <fullName evidence="2">Uncharacterized protein</fullName>
    </submittedName>
</protein>
<dbReference type="VEuPathDB" id="FungiDB:HpaG811979"/>
<reference evidence="2" key="2">
    <citation type="submission" date="2015-06" db="UniProtKB">
        <authorList>
            <consortium name="EnsemblProtists"/>
        </authorList>
    </citation>
    <scope>IDENTIFICATION</scope>
    <source>
        <strain evidence="2">Emoy2</strain>
    </source>
</reference>
<evidence type="ECO:0000256" key="1">
    <source>
        <dbReference type="SAM" id="Phobius"/>
    </source>
</evidence>
<dbReference type="AlphaFoldDB" id="M4BZF6"/>
<evidence type="ECO:0000313" key="3">
    <source>
        <dbReference type="Proteomes" id="UP000011713"/>
    </source>
</evidence>
<dbReference type="Proteomes" id="UP000011713">
    <property type="component" value="Unassembled WGS sequence"/>
</dbReference>
<keyword evidence="1" id="KW-1133">Transmembrane helix</keyword>
<accession>M4BZF6</accession>